<reference evidence="9" key="1">
    <citation type="submission" date="2022-07" db="EMBL/GenBank/DDBJ databases">
        <authorList>
            <person name="Macas J."/>
            <person name="Novak P."/>
            <person name="Neumann P."/>
        </authorList>
    </citation>
    <scope>NUCLEOTIDE SEQUENCE</scope>
</reference>
<dbReference type="AlphaFoldDB" id="A0A9P0YRF1"/>
<comment type="subcellular location">
    <subcellularLocation>
        <location evidence="1">Nucleus</location>
    </subcellularLocation>
</comment>
<dbReference type="InterPro" id="IPR006510">
    <property type="entry name" value="Znf_LRP1"/>
</dbReference>
<name>A0A9P0YRF1_CUSEU</name>
<dbReference type="PANTHER" id="PTHR31604">
    <property type="entry name" value="PROTEIN LATERAL ROOT PRIMORDIUM 1"/>
    <property type="match status" value="1"/>
</dbReference>
<proteinExistence type="inferred from homology"/>
<dbReference type="Proteomes" id="UP001152484">
    <property type="component" value="Unassembled WGS sequence"/>
</dbReference>
<keyword evidence="7" id="KW-0539">Nucleus</keyword>
<gene>
    <name evidence="9" type="ORF">CEURO_LOCUS4429</name>
</gene>
<organism evidence="9 10">
    <name type="scientific">Cuscuta europaea</name>
    <name type="common">European dodder</name>
    <dbReference type="NCBI Taxonomy" id="41803"/>
    <lineage>
        <taxon>Eukaryota</taxon>
        <taxon>Viridiplantae</taxon>
        <taxon>Streptophyta</taxon>
        <taxon>Embryophyta</taxon>
        <taxon>Tracheophyta</taxon>
        <taxon>Spermatophyta</taxon>
        <taxon>Magnoliopsida</taxon>
        <taxon>eudicotyledons</taxon>
        <taxon>Gunneridae</taxon>
        <taxon>Pentapetalae</taxon>
        <taxon>asterids</taxon>
        <taxon>lamiids</taxon>
        <taxon>Solanales</taxon>
        <taxon>Convolvulaceae</taxon>
        <taxon>Cuscuteae</taxon>
        <taxon>Cuscuta</taxon>
        <taxon>Cuscuta subgen. Cuscuta</taxon>
    </lineage>
</organism>
<dbReference type="GO" id="GO:0003677">
    <property type="term" value="F:DNA binding"/>
    <property type="evidence" value="ECO:0007669"/>
    <property type="project" value="UniProtKB-KW"/>
</dbReference>
<dbReference type="GO" id="GO:0003700">
    <property type="term" value="F:DNA-binding transcription factor activity"/>
    <property type="evidence" value="ECO:0007669"/>
    <property type="project" value="InterPro"/>
</dbReference>
<dbReference type="InterPro" id="IPR006511">
    <property type="entry name" value="SHI_C"/>
</dbReference>
<dbReference type="EMBL" id="CAMAPE010000008">
    <property type="protein sequence ID" value="CAH9072627.1"/>
    <property type="molecule type" value="Genomic_DNA"/>
</dbReference>
<evidence type="ECO:0000256" key="3">
    <source>
        <dbReference type="ARBA" id="ARBA00022723"/>
    </source>
</evidence>
<evidence type="ECO:0000256" key="1">
    <source>
        <dbReference type="ARBA" id="ARBA00004123"/>
    </source>
</evidence>
<sequence>MQINNGLSPDMGMFVVAPAATFLHHHGGFNGQPQHYHSQSPSGFIGFDGSAPALGVGVGVIPLAADDLFVNSCNRGRGNGGGFQLWHNQQAVAAAAAADAAEGYNSPRASVTDNEYTKKANEAGVELEHTHGSNCVDRQDFPPVHGGGNGIDCVGFSSSAAAATCQDCGNQAKKDCIHQRCRTCCKNRGLPCSTHVKSTWVPAARRRERHLCSNSAVTASCSQSASSGAKKPRLVLGNQSQTSHTSTSNNTAATATTGDSGSGSMPKQVTAPAEFRCVRVSPMDGGEDEEYAFQAVVRIGGHVFKGFLYDQGLDPGVVGASSGKAANRSEPFNTASSPPIVAASSESHDIYGGGAATSAEVGMLGIGGSNFGLGNLFQ</sequence>
<protein>
    <submittedName>
        <fullName evidence="9">Uncharacterized protein</fullName>
    </submittedName>
</protein>
<accession>A0A9P0YRF1</accession>
<dbReference type="NCBIfam" id="TIGR01623">
    <property type="entry name" value="put_zinc_LRP1"/>
    <property type="match status" value="1"/>
</dbReference>
<evidence type="ECO:0000313" key="9">
    <source>
        <dbReference type="EMBL" id="CAH9072627.1"/>
    </source>
</evidence>
<keyword evidence="4" id="KW-0862">Zinc</keyword>
<dbReference type="GO" id="GO:0045893">
    <property type="term" value="P:positive regulation of DNA-templated transcription"/>
    <property type="evidence" value="ECO:0007669"/>
    <property type="project" value="TreeGrafter"/>
</dbReference>
<evidence type="ECO:0000256" key="8">
    <source>
        <dbReference type="SAM" id="MobiDB-lite"/>
    </source>
</evidence>
<evidence type="ECO:0000256" key="4">
    <source>
        <dbReference type="ARBA" id="ARBA00022833"/>
    </source>
</evidence>
<feature type="region of interest" description="Disordered" evidence="8">
    <location>
        <begin position="321"/>
        <end position="340"/>
    </location>
</feature>
<evidence type="ECO:0000256" key="2">
    <source>
        <dbReference type="ARBA" id="ARBA00006911"/>
    </source>
</evidence>
<evidence type="ECO:0000256" key="5">
    <source>
        <dbReference type="ARBA" id="ARBA00023125"/>
    </source>
</evidence>
<dbReference type="PANTHER" id="PTHR31604:SF30">
    <property type="entry name" value="PROTEIN LATERAL ROOT PRIMORDIUM 1"/>
    <property type="match status" value="1"/>
</dbReference>
<keyword evidence="3" id="KW-0479">Metal-binding</keyword>
<evidence type="ECO:0000256" key="7">
    <source>
        <dbReference type="ARBA" id="ARBA00023242"/>
    </source>
</evidence>
<keyword evidence="5" id="KW-0238">DNA-binding</keyword>
<keyword evidence="10" id="KW-1185">Reference proteome</keyword>
<dbReference type="OrthoDB" id="1913243at2759"/>
<dbReference type="GO" id="GO:0046872">
    <property type="term" value="F:metal ion binding"/>
    <property type="evidence" value="ECO:0007669"/>
    <property type="project" value="UniProtKB-KW"/>
</dbReference>
<dbReference type="Pfam" id="PF05142">
    <property type="entry name" value="DUF702"/>
    <property type="match status" value="1"/>
</dbReference>
<dbReference type="GO" id="GO:0005634">
    <property type="term" value="C:nucleus"/>
    <property type="evidence" value="ECO:0007669"/>
    <property type="project" value="UniProtKB-SubCell"/>
</dbReference>
<feature type="region of interest" description="Disordered" evidence="8">
    <location>
        <begin position="223"/>
        <end position="269"/>
    </location>
</feature>
<dbReference type="NCBIfam" id="TIGR01624">
    <property type="entry name" value="LRP1_Cterm"/>
    <property type="match status" value="1"/>
</dbReference>
<evidence type="ECO:0000313" key="10">
    <source>
        <dbReference type="Proteomes" id="UP001152484"/>
    </source>
</evidence>
<comment type="similarity">
    <text evidence="2">Belongs to the SHI protein family.</text>
</comment>
<comment type="caution">
    <text evidence="9">The sequence shown here is derived from an EMBL/GenBank/DDBJ whole genome shotgun (WGS) entry which is preliminary data.</text>
</comment>
<dbReference type="InterPro" id="IPR007818">
    <property type="entry name" value="SHI"/>
</dbReference>
<evidence type="ECO:0000256" key="6">
    <source>
        <dbReference type="ARBA" id="ARBA00023159"/>
    </source>
</evidence>
<feature type="compositionally biased region" description="Low complexity" evidence="8">
    <location>
        <begin position="238"/>
        <end position="264"/>
    </location>
</feature>
<keyword evidence="6" id="KW-0010">Activator</keyword>